<evidence type="ECO:0000256" key="4">
    <source>
        <dbReference type="ARBA" id="ARBA00022485"/>
    </source>
</evidence>
<dbReference type="AlphaFoldDB" id="A0A7X1B4D5"/>
<dbReference type="CDD" id="cd02787">
    <property type="entry name" value="MopB_CT_ydeP"/>
    <property type="match status" value="1"/>
</dbReference>
<comment type="cofactor">
    <cofactor evidence="2">
        <name>[4Fe-4S] cluster</name>
        <dbReference type="ChEBI" id="CHEBI:49883"/>
    </cofactor>
</comment>
<dbReference type="InterPro" id="IPR010046">
    <property type="entry name" value="Mopterin_OxRdtse_a_bac"/>
</dbReference>
<keyword evidence="9" id="KW-0411">Iron-sulfur</keyword>
<evidence type="ECO:0000256" key="6">
    <source>
        <dbReference type="ARBA" id="ARBA00022723"/>
    </source>
</evidence>
<dbReference type="EMBL" id="JACHVC010000006">
    <property type="protein sequence ID" value="MBC2605327.1"/>
    <property type="molecule type" value="Genomic_DNA"/>
</dbReference>
<comment type="similarity">
    <text evidence="3">Belongs to the prokaryotic molybdopterin-containing oxidoreductase family.</text>
</comment>
<keyword evidence="6" id="KW-0479">Metal-binding</keyword>
<organism evidence="12 13">
    <name type="scientific">Pelagicoccus albus</name>
    <dbReference type="NCBI Taxonomy" id="415222"/>
    <lineage>
        <taxon>Bacteria</taxon>
        <taxon>Pseudomonadati</taxon>
        <taxon>Verrucomicrobiota</taxon>
        <taxon>Opitutia</taxon>
        <taxon>Puniceicoccales</taxon>
        <taxon>Pelagicoccaceae</taxon>
        <taxon>Pelagicoccus</taxon>
    </lineage>
</organism>
<dbReference type="GO" id="GO:0008863">
    <property type="term" value="F:formate dehydrogenase (NAD+) activity"/>
    <property type="evidence" value="ECO:0007669"/>
    <property type="project" value="InterPro"/>
</dbReference>
<evidence type="ECO:0000256" key="7">
    <source>
        <dbReference type="ARBA" id="ARBA00023002"/>
    </source>
</evidence>
<evidence type="ECO:0000313" key="13">
    <source>
        <dbReference type="Proteomes" id="UP000526501"/>
    </source>
</evidence>
<dbReference type="Gene3D" id="3.40.50.740">
    <property type="match status" value="1"/>
</dbReference>
<dbReference type="GO" id="GO:0016020">
    <property type="term" value="C:membrane"/>
    <property type="evidence" value="ECO:0007669"/>
    <property type="project" value="TreeGrafter"/>
</dbReference>
<dbReference type="CDD" id="cd02767">
    <property type="entry name" value="MopB_ydeP"/>
    <property type="match status" value="1"/>
</dbReference>
<comment type="caution">
    <text evidence="12">The sequence shown here is derived from an EMBL/GenBank/DDBJ whole genome shotgun (WGS) entry which is preliminary data.</text>
</comment>
<evidence type="ECO:0000256" key="2">
    <source>
        <dbReference type="ARBA" id="ARBA00001966"/>
    </source>
</evidence>
<dbReference type="Gene3D" id="3.40.228.10">
    <property type="entry name" value="Dimethylsulfoxide Reductase, domain 2"/>
    <property type="match status" value="1"/>
</dbReference>
<name>A0A7X1B4D5_9BACT</name>
<dbReference type="InterPro" id="IPR037951">
    <property type="entry name" value="MopB_CT_YdeP"/>
</dbReference>
<dbReference type="PANTHER" id="PTHR43105:SF4">
    <property type="entry name" value="PROTEIN YDEP"/>
    <property type="match status" value="1"/>
</dbReference>
<dbReference type="SUPFAM" id="SSF53706">
    <property type="entry name" value="Formate dehydrogenase/DMSO reductase, domains 1-3"/>
    <property type="match status" value="1"/>
</dbReference>
<dbReference type="Pfam" id="PF01568">
    <property type="entry name" value="Molydop_binding"/>
    <property type="match status" value="1"/>
</dbReference>
<dbReference type="InterPro" id="IPR009010">
    <property type="entry name" value="Asp_de-COase-like_dom_sf"/>
</dbReference>
<dbReference type="InterPro" id="IPR050123">
    <property type="entry name" value="Prok_molybdopt-oxidoreductase"/>
</dbReference>
<keyword evidence="4" id="KW-0004">4Fe-4S</keyword>
<dbReference type="PIRSF" id="PIRSF000144">
    <property type="entry name" value="CbbBc"/>
    <property type="match status" value="1"/>
</dbReference>
<sequence>MPRRPAENTPEALEDLEIGKPCNKAGGVEAVYHAMRHAVGKAGVVRAKDSLTSLNQKSGFDCPSCAWPDPDGDRSRFEFCENGAKAVASETTAARIGPEFFERHSVVELSEHSDYWMDQQGRITEPFVLRPGSDRYKHISWEDAFQLVGQEFASLQNPNEAIFYTSGRASNEAAFLYQLLARAWGTNNLPDCSNMCHESSGLALKQSIGIGKGTVTLQDLREAELILVAGQNPGTNHPRMLSTLQQAKENGAVIVSINPLREAGLVAFSHPQRLTQALGAKTDLADEFVRLKINGDQALFQGIGKRLLEMDSEKSGVVDLSFVSEFTDGFESYKEKLESLDWDRLIEACGVSKETVDRLAGLFAKSEKVISCWAMGLTQHRNSVATIRDLTNLHLLRGAIGKRGAGLCPVRGHSNVQGDRTMGIFEHMPEWFYQGLEREFGIDCPREAGVNAVGSILDMKANAGRIFVSLGGNFLSATPDTEYTADALRNCRLTVQISTKLNRSHLVAGKTALILPCLGRSERDVQDSGEQWVSMENSMGIVHSSSGQLEPASPKLKSEVAIICGLAKSILTKANIRIDWSNFEGDYSLIRSAIERVVPGFENYNIRARQPGGYYLPNPVKERQFETDTGKANFGVADLDIERPLVGRFLLMTIRSHDQFNTTVYGLDDRYRGIKGERRVVFINPEDMEKLSLKTFDIVDVHSHFKGEVRVTRKYRLVPYDIPAGCLAMYFPEANTLVPIGHMAAGSETPASKSIQVEIRKHSV</sequence>
<dbReference type="SUPFAM" id="SSF50692">
    <property type="entry name" value="ADC-like"/>
    <property type="match status" value="1"/>
</dbReference>
<dbReference type="PANTHER" id="PTHR43105">
    <property type="entry name" value="RESPIRATORY NITRATE REDUCTASE"/>
    <property type="match status" value="1"/>
</dbReference>
<dbReference type="Pfam" id="PF00384">
    <property type="entry name" value="Molybdopterin"/>
    <property type="match status" value="1"/>
</dbReference>
<dbReference type="GO" id="GO:0043546">
    <property type="term" value="F:molybdopterin cofactor binding"/>
    <property type="evidence" value="ECO:0007669"/>
    <property type="project" value="InterPro"/>
</dbReference>
<dbReference type="GO" id="GO:0051539">
    <property type="term" value="F:4 iron, 4 sulfur cluster binding"/>
    <property type="evidence" value="ECO:0007669"/>
    <property type="project" value="UniProtKB-KW"/>
</dbReference>
<evidence type="ECO:0000259" key="11">
    <source>
        <dbReference type="Pfam" id="PF01568"/>
    </source>
</evidence>
<dbReference type="NCBIfam" id="TIGR01701">
    <property type="entry name" value="Fdhalpha-like"/>
    <property type="match status" value="1"/>
</dbReference>
<dbReference type="RefSeq" id="WP_185659210.1">
    <property type="nucleotide sequence ID" value="NZ_CAWPOO010000006.1"/>
</dbReference>
<evidence type="ECO:0000256" key="1">
    <source>
        <dbReference type="ARBA" id="ARBA00001942"/>
    </source>
</evidence>
<proteinExistence type="inferred from homology"/>
<dbReference type="GO" id="GO:0045333">
    <property type="term" value="P:cellular respiration"/>
    <property type="evidence" value="ECO:0007669"/>
    <property type="project" value="UniProtKB-ARBA"/>
</dbReference>
<dbReference type="InterPro" id="IPR006657">
    <property type="entry name" value="MoPterin_dinucl-bd_dom"/>
</dbReference>
<keyword evidence="5" id="KW-0500">Molybdenum</keyword>
<dbReference type="Gene3D" id="2.40.40.20">
    <property type="match status" value="1"/>
</dbReference>
<accession>A0A7X1B4D5</accession>
<reference evidence="12 13" key="1">
    <citation type="submission" date="2020-07" db="EMBL/GenBank/DDBJ databases">
        <authorList>
            <person name="Feng X."/>
        </authorList>
    </citation>
    <scope>NUCLEOTIDE SEQUENCE [LARGE SCALE GENOMIC DNA]</scope>
    <source>
        <strain evidence="12 13">JCM23202</strain>
    </source>
</reference>
<evidence type="ECO:0000313" key="12">
    <source>
        <dbReference type="EMBL" id="MBC2605327.1"/>
    </source>
</evidence>
<feature type="domain" description="Molybdopterin oxidoreductase" evidence="10">
    <location>
        <begin position="122"/>
        <end position="495"/>
    </location>
</feature>
<gene>
    <name evidence="12" type="ORF">H5P27_04640</name>
</gene>
<evidence type="ECO:0000256" key="8">
    <source>
        <dbReference type="ARBA" id="ARBA00023004"/>
    </source>
</evidence>
<dbReference type="GO" id="GO:0030151">
    <property type="term" value="F:molybdenum ion binding"/>
    <property type="evidence" value="ECO:0007669"/>
    <property type="project" value="InterPro"/>
</dbReference>
<keyword evidence="13" id="KW-1185">Reference proteome</keyword>
<keyword evidence="8" id="KW-0408">Iron</keyword>
<dbReference type="InterPro" id="IPR006656">
    <property type="entry name" value="Mopterin_OxRdtase"/>
</dbReference>
<comment type="cofactor">
    <cofactor evidence="1">
        <name>Mo-bis(molybdopterin guanine dinucleotide)</name>
        <dbReference type="ChEBI" id="CHEBI:60539"/>
    </cofactor>
</comment>
<feature type="domain" description="Molybdopterin dinucleotide-binding" evidence="11">
    <location>
        <begin position="649"/>
        <end position="753"/>
    </location>
</feature>
<evidence type="ECO:0000256" key="5">
    <source>
        <dbReference type="ARBA" id="ARBA00022505"/>
    </source>
</evidence>
<keyword evidence="7" id="KW-0560">Oxidoreductase</keyword>
<evidence type="ECO:0000259" key="10">
    <source>
        <dbReference type="Pfam" id="PF00384"/>
    </source>
</evidence>
<evidence type="ECO:0000256" key="3">
    <source>
        <dbReference type="ARBA" id="ARBA00010312"/>
    </source>
</evidence>
<evidence type="ECO:0000256" key="9">
    <source>
        <dbReference type="ARBA" id="ARBA00023014"/>
    </source>
</evidence>
<protein>
    <submittedName>
        <fullName evidence="12">FdhF/YdeP family oxidoreductase</fullName>
    </submittedName>
</protein>
<dbReference type="Proteomes" id="UP000526501">
    <property type="component" value="Unassembled WGS sequence"/>
</dbReference>
<dbReference type="InterPro" id="IPR041953">
    <property type="entry name" value="YdeP_MopB"/>
</dbReference>